<dbReference type="PANTHER" id="PTHR10127">
    <property type="entry name" value="DISCOIDIN, CUB, EGF, LAMININ , AND ZINC METALLOPROTEASE DOMAIN CONTAINING"/>
    <property type="match status" value="1"/>
</dbReference>
<evidence type="ECO:0000256" key="4">
    <source>
        <dbReference type="ARBA" id="ARBA00022801"/>
    </source>
</evidence>
<protein>
    <submittedName>
        <fullName evidence="9">Zinc metalloproteinase nas-15-like protein</fullName>
    </submittedName>
</protein>
<comment type="cofactor">
    <cofactor evidence="1">
        <name>Zn(2+)</name>
        <dbReference type="ChEBI" id="CHEBI:29105"/>
    </cofactor>
</comment>
<dbReference type="PANTHER" id="PTHR10127:SF780">
    <property type="entry name" value="METALLOENDOPEPTIDASE"/>
    <property type="match status" value="1"/>
</dbReference>
<keyword evidence="5" id="KW-0862">Zinc</keyword>
<keyword evidence="10" id="KW-1185">Reference proteome</keyword>
<dbReference type="Proteomes" id="UP000288716">
    <property type="component" value="Unassembled WGS sequence"/>
</dbReference>
<dbReference type="OrthoDB" id="291007at2759"/>
<dbReference type="GO" id="GO:0006508">
    <property type="term" value="P:proteolysis"/>
    <property type="evidence" value="ECO:0007669"/>
    <property type="project" value="UniProtKB-KW"/>
</dbReference>
<sequence>MHALGYISEHQRPERDKFIKIYWENVATGMEAQFRKVDWSPKFAFDIFDDRYYYDYYSIMHLPYNVFAMNRRVTTIVPKC</sequence>
<evidence type="ECO:0000256" key="7">
    <source>
        <dbReference type="PROSITE-ProRule" id="PRU01211"/>
    </source>
</evidence>
<dbReference type="PROSITE" id="PS51864">
    <property type="entry name" value="ASTACIN"/>
    <property type="match status" value="1"/>
</dbReference>
<evidence type="ECO:0000313" key="9">
    <source>
        <dbReference type="EMBL" id="RWS20714.1"/>
    </source>
</evidence>
<dbReference type="GO" id="GO:0004222">
    <property type="term" value="F:metalloendopeptidase activity"/>
    <property type="evidence" value="ECO:0007669"/>
    <property type="project" value="InterPro"/>
</dbReference>
<evidence type="ECO:0000256" key="2">
    <source>
        <dbReference type="ARBA" id="ARBA00022670"/>
    </source>
</evidence>
<dbReference type="GO" id="GO:0046872">
    <property type="term" value="F:metal ion binding"/>
    <property type="evidence" value="ECO:0007669"/>
    <property type="project" value="UniProtKB-KW"/>
</dbReference>
<evidence type="ECO:0000256" key="5">
    <source>
        <dbReference type="ARBA" id="ARBA00022833"/>
    </source>
</evidence>
<evidence type="ECO:0000259" key="8">
    <source>
        <dbReference type="PROSITE" id="PS51864"/>
    </source>
</evidence>
<feature type="domain" description="Peptidase M12A" evidence="8">
    <location>
        <begin position="1"/>
        <end position="80"/>
    </location>
</feature>
<keyword evidence="3" id="KW-0479">Metal-binding</keyword>
<dbReference type="VEuPathDB" id="VectorBase:LDEU011326"/>
<keyword evidence="4" id="KW-0378">Hydrolase</keyword>
<dbReference type="Pfam" id="PF01400">
    <property type="entry name" value="Astacin"/>
    <property type="match status" value="1"/>
</dbReference>
<evidence type="ECO:0000313" key="10">
    <source>
        <dbReference type="Proteomes" id="UP000288716"/>
    </source>
</evidence>
<comment type="caution">
    <text evidence="9">The sequence shown here is derived from an EMBL/GenBank/DDBJ whole genome shotgun (WGS) entry which is preliminary data.</text>
</comment>
<gene>
    <name evidence="9" type="ORF">B4U80_04319</name>
</gene>
<evidence type="ECO:0000256" key="6">
    <source>
        <dbReference type="ARBA" id="ARBA00023049"/>
    </source>
</evidence>
<comment type="caution">
    <text evidence="7">Lacks conserved residue(s) required for the propagation of feature annotation.</text>
</comment>
<dbReference type="InterPro" id="IPR024079">
    <property type="entry name" value="MetalloPept_cat_dom_sf"/>
</dbReference>
<name>A0A443RZM8_9ACAR</name>
<proteinExistence type="predicted"/>
<keyword evidence="2" id="KW-0645">Protease</keyword>
<accession>A0A443RZM8</accession>
<keyword evidence="6" id="KW-0482">Metalloprotease</keyword>
<dbReference type="Gene3D" id="3.40.390.10">
    <property type="entry name" value="Collagenase (Catalytic Domain)"/>
    <property type="match status" value="1"/>
</dbReference>
<dbReference type="EMBL" id="NCKV01015897">
    <property type="protein sequence ID" value="RWS20714.1"/>
    <property type="molecule type" value="Genomic_DNA"/>
</dbReference>
<organism evidence="9 10">
    <name type="scientific">Leptotrombidium deliense</name>
    <dbReference type="NCBI Taxonomy" id="299467"/>
    <lineage>
        <taxon>Eukaryota</taxon>
        <taxon>Metazoa</taxon>
        <taxon>Ecdysozoa</taxon>
        <taxon>Arthropoda</taxon>
        <taxon>Chelicerata</taxon>
        <taxon>Arachnida</taxon>
        <taxon>Acari</taxon>
        <taxon>Acariformes</taxon>
        <taxon>Trombidiformes</taxon>
        <taxon>Prostigmata</taxon>
        <taxon>Anystina</taxon>
        <taxon>Parasitengona</taxon>
        <taxon>Trombiculoidea</taxon>
        <taxon>Trombiculidae</taxon>
        <taxon>Leptotrombidium</taxon>
    </lineage>
</organism>
<reference evidence="9 10" key="1">
    <citation type="journal article" date="2018" name="Gigascience">
        <title>Genomes of trombidid mites reveal novel predicted allergens and laterally-transferred genes associated with secondary metabolism.</title>
        <authorList>
            <person name="Dong X."/>
            <person name="Chaisiri K."/>
            <person name="Xia D."/>
            <person name="Armstrong S.D."/>
            <person name="Fang Y."/>
            <person name="Donnelly M.J."/>
            <person name="Kadowaki T."/>
            <person name="McGarry J.W."/>
            <person name="Darby A.C."/>
            <person name="Makepeace B.L."/>
        </authorList>
    </citation>
    <scope>NUCLEOTIDE SEQUENCE [LARGE SCALE GENOMIC DNA]</scope>
    <source>
        <strain evidence="9">UoL-UT</strain>
    </source>
</reference>
<dbReference type="InterPro" id="IPR001506">
    <property type="entry name" value="Peptidase_M12A"/>
</dbReference>
<dbReference type="AlphaFoldDB" id="A0A443RZM8"/>
<evidence type="ECO:0000256" key="3">
    <source>
        <dbReference type="ARBA" id="ARBA00022723"/>
    </source>
</evidence>
<evidence type="ECO:0000256" key="1">
    <source>
        <dbReference type="ARBA" id="ARBA00001947"/>
    </source>
</evidence>
<dbReference type="SUPFAM" id="SSF55486">
    <property type="entry name" value="Metalloproteases ('zincins'), catalytic domain"/>
    <property type="match status" value="1"/>
</dbReference>